<dbReference type="Gene3D" id="3.40.630.30">
    <property type="match status" value="1"/>
</dbReference>
<dbReference type="GO" id="GO:0016747">
    <property type="term" value="F:acyltransferase activity, transferring groups other than amino-acyl groups"/>
    <property type="evidence" value="ECO:0007669"/>
    <property type="project" value="InterPro"/>
</dbReference>
<comment type="caution">
    <text evidence="2">The sequence shown here is derived from an EMBL/GenBank/DDBJ whole genome shotgun (WGS) entry which is preliminary data.</text>
</comment>
<dbReference type="InterPro" id="IPR016181">
    <property type="entry name" value="Acyl_CoA_acyltransferase"/>
</dbReference>
<dbReference type="OrthoDB" id="2350893at2"/>
<feature type="domain" description="N-acetyltransferase" evidence="1">
    <location>
        <begin position="133"/>
        <end position="268"/>
    </location>
</feature>
<dbReference type="PROSITE" id="PS51186">
    <property type="entry name" value="GNAT"/>
    <property type="match status" value="1"/>
</dbReference>
<dbReference type="AlphaFoldDB" id="A0A0N0C5K6"/>
<dbReference type="InterPro" id="IPR000182">
    <property type="entry name" value="GNAT_dom"/>
</dbReference>
<dbReference type="Proteomes" id="UP000037688">
    <property type="component" value="Unassembled WGS sequence"/>
</dbReference>
<accession>A0A0N0C5K6</accession>
<dbReference type="EMBL" id="LITU01000040">
    <property type="protein sequence ID" value="KOY17401.1"/>
    <property type="molecule type" value="Genomic_DNA"/>
</dbReference>
<proteinExistence type="predicted"/>
<gene>
    <name evidence="2" type="ORF">AMS66_06375</name>
</gene>
<keyword evidence="3" id="KW-1185">Reference proteome</keyword>
<dbReference type="SUPFAM" id="SSF55729">
    <property type="entry name" value="Acyl-CoA N-acyltransferases (Nat)"/>
    <property type="match status" value="1"/>
</dbReference>
<dbReference type="RefSeq" id="WP_053779990.1">
    <property type="nucleotide sequence ID" value="NZ_LITU01000040.1"/>
</dbReference>
<keyword evidence="2" id="KW-0808">Transferase</keyword>
<sequence length="268" mass="31000">MNTLIPSLDLIKEIEISEIDYMTDRMLAIQGRDNNPEGIEIQQFGNAICFYSKTMPWPTFNTVKGLTNNDMEHMDAIIDFYRQRDRKIQIEVIPSVVDQNFLKRLTDLGLYASGFHSSLVIKPEEKNNHLDHIRIQELEEDQFDLYATIHCRGTGLSDDGIPYVAQNNKVLYHRPEWKFYIAYVNDIPAAVSVLFIKNQKASLTFAATLPEFRNQGVHQQLLNRRITEAMNKECNLVVGQCSFLSQSHRNMEHVGMKLGYVRTAWSER</sequence>
<evidence type="ECO:0000259" key="1">
    <source>
        <dbReference type="PROSITE" id="PS51186"/>
    </source>
</evidence>
<evidence type="ECO:0000313" key="3">
    <source>
        <dbReference type="Proteomes" id="UP000037688"/>
    </source>
</evidence>
<evidence type="ECO:0000313" key="2">
    <source>
        <dbReference type="EMBL" id="KOY17401.1"/>
    </source>
</evidence>
<organism evidence="2 3">
    <name type="scientific">Paenibacillus xylanivorans</name>
    <dbReference type="NCBI Taxonomy" id="1705561"/>
    <lineage>
        <taxon>Bacteria</taxon>
        <taxon>Bacillati</taxon>
        <taxon>Bacillota</taxon>
        <taxon>Bacilli</taxon>
        <taxon>Bacillales</taxon>
        <taxon>Paenibacillaceae</taxon>
        <taxon>Paenibacillus</taxon>
    </lineage>
</organism>
<dbReference type="PATRIC" id="fig|1705561.3.peg.996"/>
<protein>
    <submittedName>
        <fullName evidence="2">GCN5 family acetyltransferase</fullName>
    </submittedName>
</protein>
<name>A0A0N0C5K6_9BACL</name>
<reference evidence="2 3" key="1">
    <citation type="submission" date="2015-08" db="EMBL/GenBank/DDBJ databases">
        <title>Draft genome sequence of cellulolytic and xylanolytic Paenibacillus sp. A59, isolated from a decaying forest soil from Patagonia, Argentina.</title>
        <authorList>
            <person name="Ghio S."/>
            <person name="Caceres A.M."/>
            <person name="Talia P."/>
            <person name="Grasso D."/>
            <person name="Campos E."/>
        </authorList>
    </citation>
    <scope>NUCLEOTIDE SEQUENCE [LARGE SCALE GENOMIC DNA]</scope>
    <source>
        <strain evidence="2 3">A59</strain>
    </source>
</reference>